<reference evidence="3" key="1">
    <citation type="submission" date="2022-06" db="EMBL/GenBank/DDBJ databases">
        <title>Diverse halophilic archaea isolated from saline environments.</title>
        <authorList>
            <person name="Cui H.-L."/>
        </authorList>
    </citation>
    <scope>NUCLEOTIDE SEQUENCE</scope>
    <source>
        <strain evidence="3">WLHS1</strain>
    </source>
</reference>
<protein>
    <submittedName>
        <fullName evidence="3">Uncharacterized protein</fullName>
    </submittedName>
</protein>
<dbReference type="GeneID" id="73291031"/>
<dbReference type="RefSeq" id="WP_254156780.1">
    <property type="nucleotide sequence ID" value="NZ_CP100355.1"/>
</dbReference>
<dbReference type="KEGG" id="sawl:NGM29_13255"/>
<evidence type="ECO:0000256" key="2">
    <source>
        <dbReference type="SAM" id="MobiDB-lite"/>
    </source>
</evidence>
<gene>
    <name evidence="3" type="ORF">NGM29_13255</name>
</gene>
<feature type="region of interest" description="Disordered" evidence="2">
    <location>
        <begin position="45"/>
        <end position="68"/>
    </location>
</feature>
<organism evidence="3 4">
    <name type="scientific">Natronosalvus rutilus</name>
    <dbReference type="NCBI Taxonomy" id="2953753"/>
    <lineage>
        <taxon>Archaea</taxon>
        <taxon>Methanobacteriati</taxon>
        <taxon>Methanobacteriota</taxon>
        <taxon>Stenosarchaea group</taxon>
        <taxon>Halobacteria</taxon>
        <taxon>Halobacteriales</taxon>
        <taxon>Natrialbaceae</taxon>
        <taxon>Natronosalvus</taxon>
    </lineage>
</organism>
<evidence type="ECO:0000313" key="3">
    <source>
        <dbReference type="EMBL" id="UTF52744.1"/>
    </source>
</evidence>
<evidence type="ECO:0000256" key="1">
    <source>
        <dbReference type="SAM" id="Coils"/>
    </source>
</evidence>
<feature type="coiled-coil region" evidence="1">
    <location>
        <begin position="274"/>
        <end position="301"/>
    </location>
</feature>
<keyword evidence="1" id="KW-0175">Coiled coil</keyword>
<sequence length="1091" mass="119900">MTTKDSKATHKRWLPSRHQFQAIVFSVLLILSLPAMAGAGVMAAETDDGSTGSGDGSTENTTVRHYDDFEDGDYEGWTPVRNPDAVSVVDEGFYGGKSLRLDDSGGSGEQGDILFDSGPLLKLSDDFEIQGTSRFEDNSTQRSRIGVRTEDLEDRLLLTFSKQYDSVSLTTDWGENPEDHGEYIEGAHHDMWVDWRIQVDSGTARAKVWESGTKEPEKWQMVRDFNNFEGYFYANAGNGDYGREVLIDHVDLGGHTISGQVLNRHGDPVSNATVEAYGVNFDGLENQADDLEAEADRLLDEAENMVPNDWDSDLQMLGSGGLVDEAQASEWNYIAVHEREDWDLNAEHNWKTKLAWGDGAEIDPDLGAPSVQTNERNLVLSIWDPTDVGGTVTDREDAIDRELPGRTTSGTVVIEQISPSGEAVDKTKRETEVIAEDVNPTYSLAKKDHEAVRVSLPRNHFYRVYPEGQPESSYVFAIGDPDDFVSAIQSDLRDEANRLTDWSEEIQSTIESGSLTRTTTTTDENGYYELNVQRPVQKAAVQAYKGDPELLQGELGASVSQLRGLRDMGYNGSIGMTLAPTRTDVPANNVTLEMHELDTMPFDGIDDFEELMNQLTEEFLNSSVYQDRWDEIIEEIEGERLSELYENYYNLVDGNEELRDRVEELLGRELHDPDDDPSVAEMQAELEAIRQALAEQATGDIGIGDGDYEFGDDGLTATWQVPSWVGEDDVAVNLLTNGTTEPIPDEYISVEPTGGFAGTNTVTVSNYPIDDGVTLADLELVIAGEHGVGDGIISIANPEWDGTAPKIDAVDFTDLSPGPDETVGVSLDATENYDSLVDATVFGPDGNELESSLSTSGEDRLTFKTSGAGDYHVRLYIESTSGDIFQITERVRAGEQSRSDRATVRIGQSRLGYHATIGDHLESARVDVDGSKIGIDVIAPSDEIPGEIHLMPDAGVTTNDVTFDVSVLEGASESRINGNVAVLMHFESGYDDDTLAWRNGRALPADGNTFGEVLVREEKHILVSYTASNGEVYLRTDMDPGWGDRAWHKADQYIPRPSLPFFSTILVIFESFEADVERLGTVTTTTVPATG</sequence>
<keyword evidence="4" id="KW-1185">Reference proteome</keyword>
<name>A0A9E7N928_9EURY</name>
<dbReference type="EMBL" id="CP100355">
    <property type="protein sequence ID" value="UTF52744.1"/>
    <property type="molecule type" value="Genomic_DNA"/>
</dbReference>
<proteinExistence type="predicted"/>
<evidence type="ECO:0000313" key="4">
    <source>
        <dbReference type="Proteomes" id="UP001056855"/>
    </source>
</evidence>
<dbReference type="AlphaFoldDB" id="A0A9E7N928"/>
<dbReference type="Proteomes" id="UP001056855">
    <property type="component" value="Chromosome"/>
</dbReference>
<accession>A0A9E7N928</accession>